<comment type="caution">
    <text evidence="1">The sequence shown here is derived from an EMBL/GenBank/DDBJ whole genome shotgun (WGS) entry which is preliminary data.</text>
</comment>
<reference evidence="1 2" key="2">
    <citation type="journal article" date="2022" name="Mol. Ecol. Resour.">
        <title>The genomes of chicory, endive, great burdock and yacon provide insights into Asteraceae paleo-polyploidization history and plant inulin production.</title>
        <authorList>
            <person name="Fan W."/>
            <person name="Wang S."/>
            <person name="Wang H."/>
            <person name="Wang A."/>
            <person name="Jiang F."/>
            <person name="Liu H."/>
            <person name="Zhao H."/>
            <person name="Xu D."/>
            <person name="Zhang Y."/>
        </authorList>
    </citation>
    <scope>NUCLEOTIDE SEQUENCE [LARGE SCALE GENOMIC DNA]</scope>
    <source>
        <strain evidence="2">cv. Yunnan</strain>
        <tissue evidence="1">Leaves</tissue>
    </source>
</reference>
<dbReference type="Proteomes" id="UP001056120">
    <property type="component" value="Linkage Group LG28"/>
</dbReference>
<reference evidence="2" key="1">
    <citation type="journal article" date="2022" name="Mol. Ecol. Resour.">
        <title>The genomes of chicory, endive, great burdock and yacon provide insights into Asteraceae palaeo-polyploidization history and plant inulin production.</title>
        <authorList>
            <person name="Fan W."/>
            <person name="Wang S."/>
            <person name="Wang H."/>
            <person name="Wang A."/>
            <person name="Jiang F."/>
            <person name="Liu H."/>
            <person name="Zhao H."/>
            <person name="Xu D."/>
            <person name="Zhang Y."/>
        </authorList>
    </citation>
    <scope>NUCLEOTIDE SEQUENCE [LARGE SCALE GENOMIC DNA]</scope>
    <source>
        <strain evidence="2">cv. Yunnan</strain>
    </source>
</reference>
<dbReference type="EMBL" id="CM042045">
    <property type="protein sequence ID" value="KAI3682700.1"/>
    <property type="molecule type" value="Genomic_DNA"/>
</dbReference>
<organism evidence="1 2">
    <name type="scientific">Smallanthus sonchifolius</name>
    <dbReference type="NCBI Taxonomy" id="185202"/>
    <lineage>
        <taxon>Eukaryota</taxon>
        <taxon>Viridiplantae</taxon>
        <taxon>Streptophyta</taxon>
        <taxon>Embryophyta</taxon>
        <taxon>Tracheophyta</taxon>
        <taxon>Spermatophyta</taxon>
        <taxon>Magnoliopsida</taxon>
        <taxon>eudicotyledons</taxon>
        <taxon>Gunneridae</taxon>
        <taxon>Pentapetalae</taxon>
        <taxon>asterids</taxon>
        <taxon>campanulids</taxon>
        <taxon>Asterales</taxon>
        <taxon>Asteraceae</taxon>
        <taxon>Asteroideae</taxon>
        <taxon>Heliantheae alliance</taxon>
        <taxon>Millerieae</taxon>
        <taxon>Smallanthus</taxon>
    </lineage>
</organism>
<evidence type="ECO:0000313" key="1">
    <source>
        <dbReference type="EMBL" id="KAI3682700.1"/>
    </source>
</evidence>
<keyword evidence="2" id="KW-1185">Reference proteome</keyword>
<sequence>MLNKEVVPSSLILIVLPSIGWNVGVLISFRLEFHLYFYNWNRVKLRYCDGGSYAVDAKFDNGTLVLYFGGQRIWQAIIEDLLPKGSRFAKKIDGEHGQRQK</sequence>
<protein>
    <submittedName>
        <fullName evidence="1">Uncharacterized protein</fullName>
    </submittedName>
</protein>
<proteinExistence type="predicted"/>
<name>A0ACB8YFF3_9ASTR</name>
<gene>
    <name evidence="1" type="ORF">L1987_82871</name>
</gene>
<evidence type="ECO:0000313" key="2">
    <source>
        <dbReference type="Proteomes" id="UP001056120"/>
    </source>
</evidence>
<accession>A0ACB8YFF3</accession>